<reference evidence="2 3" key="1">
    <citation type="submission" date="2016-04" db="EMBL/GenBank/DDBJ databases">
        <authorList>
            <person name="Evans L.H."/>
            <person name="Alamgir A."/>
            <person name="Owens N."/>
            <person name="Weber N.D."/>
            <person name="Virtaneva K."/>
            <person name="Barbian K."/>
            <person name="Babar A."/>
            <person name="Rosenke K."/>
        </authorList>
    </citation>
    <scope>NUCLEOTIDE SEQUENCE [LARGE SCALE GENOMIC DNA]</scope>
    <source>
        <strain evidence="2 3">CCM 8644</strain>
    </source>
</reference>
<comment type="caution">
    <text evidence="2">The sequence shown here is derived from an EMBL/GenBank/DDBJ whole genome shotgun (WGS) entry which is preliminary data.</text>
</comment>
<dbReference type="Pfam" id="PF14356">
    <property type="entry name" value="DUF4403"/>
    <property type="match status" value="1"/>
</dbReference>
<dbReference type="AlphaFoldDB" id="A0A179DDN3"/>
<evidence type="ECO:0000256" key="1">
    <source>
        <dbReference type="SAM" id="SignalP"/>
    </source>
</evidence>
<evidence type="ECO:0000313" key="3">
    <source>
        <dbReference type="Proteomes" id="UP000078459"/>
    </source>
</evidence>
<feature type="signal peptide" evidence="1">
    <location>
        <begin position="1"/>
        <end position="25"/>
    </location>
</feature>
<dbReference type="InterPro" id="IPR025515">
    <property type="entry name" value="DUF4403"/>
</dbReference>
<evidence type="ECO:0008006" key="4">
    <source>
        <dbReference type="Google" id="ProtNLM"/>
    </source>
</evidence>
<keyword evidence="1" id="KW-0732">Signal</keyword>
<dbReference type="RefSeq" id="WP_068823355.1">
    <property type="nucleotide sequence ID" value="NZ_LWHJ01000030.1"/>
</dbReference>
<accession>A0A179DDN3</accession>
<protein>
    <recommendedName>
        <fullName evidence="4">DUF4403 domain-containing protein</fullName>
    </recommendedName>
</protein>
<keyword evidence="3" id="KW-1185">Reference proteome</keyword>
<dbReference type="OrthoDB" id="617059at2"/>
<reference evidence="2 3" key="2">
    <citation type="submission" date="2016-06" db="EMBL/GenBank/DDBJ databases">
        <title>Pedobacter psychrophilus sp. nov., isolated from Antarctic fragmentary rock.</title>
        <authorList>
            <person name="Svec P."/>
        </authorList>
    </citation>
    <scope>NUCLEOTIDE SEQUENCE [LARGE SCALE GENOMIC DNA]</scope>
    <source>
        <strain evidence="2 3">CCM 8644</strain>
    </source>
</reference>
<name>A0A179DDN3_9SPHI</name>
<gene>
    <name evidence="2" type="ORF">A5893_14305</name>
</gene>
<dbReference type="Proteomes" id="UP000078459">
    <property type="component" value="Unassembled WGS sequence"/>
</dbReference>
<dbReference type="PROSITE" id="PS51257">
    <property type="entry name" value="PROKAR_LIPOPROTEIN"/>
    <property type="match status" value="1"/>
</dbReference>
<proteinExistence type="predicted"/>
<organism evidence="2 3">
    <name type="scientific">Pedobacter psychrophilus</name>
    <dbReference type="NCBI Taxonomy" id="1826909"/>
    <lineage>
        <taxon>Bacteria</taxon>
        <taxon>Pseudomonadati</taxon>
        <taxon>Bacteroidota</taxon>
        <taxon>Sphingobacteriia</taxon>
        <taxon>Sphingobacteriales</taxon>
        <taxon>Sphingobacteriaceae</taxon>
        <taxon>Pedobacter</taxon>
    </lineage>
</organism>
<sequence>MKKIILNIILVASIAILFSSCGSTKQVMALKPLPDYSSTEVVYEKQLSFINMPVEIAVKDLQTQTNKYLNGLIYEDNSLDGDNLMMKVYKQSNIAIVEKDGKIIMDLPLKVAGKVKYGLQSFGIDLSDTKDFNLNGTVRLSSAVGLKDWKIITNTTIQNITWKEAPTVSVAGKTIPITYLINPAISIFKGTLSKLVDDAIAQSLDIKPYVLDALQSFSEPSKVNEEYNTWFTMQPVEVYAAKAVVANQKITANLGLKTYLETAIGRKPSITFDRNTIVLKAVDKLPDDFKANVAAFAPYSYASSVVSKNFAGQKFESGSRSVTVNKVDLWGKDGRMIVALNLSGSVNGDFYLTGIPAYNAETKEIYLDQVDFVLDSKNKLLKVGNWLAHGLILKKMSNACRFSIASQLADGEKTMASYLNNYQPIKGVKVNGSLTGITPNKVILTPNAIVAMVVATGKVAVSIDGLE</sequence>
<dbReference type="STRING" id="1826909.A5893_14305"/>
<dbReference type="EMBL" id="LWHJ01000030">
    <property type="protein sequence ID" value="OAQ38583.1"/>
    <property type="molecule type" value="Genomic_DNA"/>
</dbReference>
<feature type="chain" id="PRO_5008100398" description="DUF4403 domain-containing protein" evidence="1">
    <location>
        <begin position="26"/>
        <end position="467"/>
    </location>
</feature>
<evidence type="ECO:0000313" key="2">
    <source>
        <dbReference type="EMBL" id="OAQ38583.1"/>
    </source>
</evidence>